<gene>
    <name evidence="1" type="primary">AVEN_86288_1</name>
    <name evidence="1" type="ORF">NPIL_297911</name>
</gene>
<protein>
    <submittedName>
        <fullName evidence="1">F-box domain-containing protein</fullName>
    </submittedName>
</protein>
<dbReference type="AlphaFoldDB" id="A0A8X6TT87"/>
<evidence type="ECO:0000313" key="2">
    <source>
        <dbReference type="Proteomes" id="UP000887013"/>
    </source>
</evidence>
<dbReference type="Proteomes" id="UP000887013">
    <property type="component" value="Unassembled WGS sequence"/>
</dbReference>
<reference evidence="1" key="1">
    <citation type="submission" date="2020-08" db="EMBL/GenBank/DDBJ databases">
        <title>Multicomponent nature underlies the extraordinary mechanical properties of spider dragline silk.</title>
        <authorList>
            <person name="Kono N."/>
            <person name="Nakamura H."/>
            <person name="Mori M."/>
            <person name="Yoshida Y."/>
            <person name="Ohtoshi R."/>
            <person name="Malay A.D."/>
            <person name="Moran D.A.P."/>
            <person name="Tomita M."/>
            <person name="Numata K."/>
            <person name="Arakawa K."/>
        </authorList>
    </citation>
    <scope>NUCLEOTIDE SEQUENCE</scope>
</reference>
<keyword evidence="2" id="KW-1185">Reference proteome</keyword>
<dbReference type="OrthoDB" id="9974792at2759"/>
<organism evidence="1 2">
    <name type="scientific">Nephila pilipes</name>
    <name type="common">Giant wood spider</name>
    <name type="synonym">Nephila maculata</name>
    <dbReference type="NCBI Taxonomy" id="299642"/>
    <lineage>
        <taxon>Eukaryota</taxon>
        <taxon>Metazoa</taxon>
        <taxon>Ecdysozoa</taxon>
        <taxon>Arthropoda</taxon>
        <taxon>Chelicerata</taxon>
        <taxon>Arachnida</taxon>
        <taxon>Araneae</taxon>
        <taxon>Araneomorphae</taxon>
        <taxon>Entelegynae</taxon>
        <taxon>Araneoidea</taxon>
        <taxon>Nephilidae</taxon>
        <taxon>Nephila</taxon>
    </lineage>
</organism>
<evidence type="ECO:0000313" key="1">
    <source>
        <dbReference type="EMBL" id="GFT53618.1"/>
    </source>
</evidence>
<proteinExistence type="predicted"/>
<accession>A0A8X6TT87</accession>
<feature type="non-terminal residue" evidence="1">
    <location>
        <position position="1"/>
    </location>
</feature>
<name>A0A8X6TT87_NEPPI</name>
<comment type="caution">
    <text evidence="1">The sequence shown here is derived from an EMBL/GenBank/DDBJ whole genome shotgun (WGS) entry which is preliminary data.</text>
</comment>
<dbReference type="EMBL" id="BMAW01112607">
    <property type="protein sequence ID" value="GFT53618.1"/>
    <property type="molecule type" value="Genomic_DNA"/>
</dbReference>
<sequence length="97" mass="11238">MFLLISKVRKKFPSIKKINHGKLEALIREVPLIYRVVWQEGAPVRSIIYDTAETKVSISCIFNASNIYCNTLEVFAYLGLPQYRLQENFEDRPDSSL</sequence>